<dbReference type="EMBL" id="CAJSLV010000081">
    <property type="protein sequence ID" value="CAG6397073.1"/>
    <property type="molecule type" value="Genomic_DNA"/>
</dbReference>
<dbReference type="PANTHER" id="PTHR43747">
    <property type="entry name" value="FAD-BINDING PROTEIN"/>
    <property type="match status" value="1"/>
</dbReference>
<keyword evidence="5" id="KW-1185">Reference proteome</keyword>
<comment type="caution">
    <text evidence="4">The sequence shown here is derived from an EMBL/GenBank/DDBJ whole genome shotgun (WGS) entry which is preliminary data.</text>
</comment>
<keyword evidence="1" id="KW-0560">Oxidoreductase</keyword>
<proteinExistence type="inferred from homology"/>
<evidence type="ECO:0000313" key="5">
    <source>
        <dbReference type="Proteomes" id="UP001152519"/>
    </source>
</evidence>
<dbReference type="PANTHER" id="PTHR43747:SF5">
    <property type="entry name" value="FAD-BINDING DOMAIN-CONTAINING PROTEIN"/>
    <property type="match status" value="1"/>
</dbReference>
<protein>
    <submittedName>
        <fullName evidence="4">FADH2 O2-dependent halogenase</fullName>
    </submittedName>
</protein>
<comment type="similarity">
    <text evidence="2">Belongs to the flavin-dependent halogenase family. Bacterial tryptophan halogenase subfamily.</text>
</comment>
<accession>A0A9W4GU94</accession>
<dbReference type="Proteomes" id="UP001152519">
    <property type="component" value="Unassembled WGS sequence"/>
</dbReference>
<dbReference type="GO" id="GO:0016491">
    <property type="term" value="F:oxidoreductase activity"/>
    <property type="evidence" value="ECO:0007669"/>
    <property type="project" value="UniProtKB-KW"/>
</dbReference>
<dbReference type="InterPro" id="IPR036188">
    <property type="entry name" value="FAD/NAD-bd_sf"/>
</dbReference>
<reference evidence="4" key="1">
    <citation type="submission" date="2021-05" db="EMBL/GenBank/DDBJ databases">
        <authorList>
            <person name="Arsene-Ploetze F."/>
        </authorList>
    </citation>
    <scope>NUCLEOTIDE SEQUENCE</scope>
    <source>
        <strain evidence="4">DSM 42138</strain>
    </source>
</reference>
<feature type="region of interest" description="Disordered" evidence="3">
    <location>
        <begin position="1"/>
        <end position="38"/>
    </location>
</feature>
<dbReference type="InterPro" id="IPR050816">
    <property type="entry name" value="Flavin-dep_Halogenase_NPB"/>
</dbReference>
<gene>
    <name evidence="4" type="ORF">SCOCK_50122</name>
</gene>
<evidence type="ECO:0000256" key="3">
    <source>
        <dbReference type="SAM" id="MobiDB-lite"/>
    </source>
</evidence>
<organism evidence="4 5">
    <name type="scientific">Actinacidiphila cocklensis</name>
    <dbReference type="NCBI Taxonomy" id="887465"/>
    <lineage>
        <taxon>Bacteria</taxon>
        <taxon>Bacillati</taxon>
        <taxon>Actinomycetota</taxon>
        <taxon>Actinomycetes</taxon>
        <taxon>Kitasatosporales</taxon>
        <taxon>Streptomycetaceae</taxon>
        <taxon>Actinacidiphila</taxon>
    </lineage>
</organism>
<evidence type="ECO:0000256" key="1">
    <source>
        <dbReference type="ARBA" id="ARBA00023002"/>
    </source>
</evidence>
<evidence type="ECO:0000313" key="4">
    <source>
        <dbReference type="EMBL" id="CAG6397073.1"/>
    </source>
</evidence>
<dbReference type="SUPFAM" id="SSF51905">
    <property type="entry name" value="FAD/NAD(P)-binding domain"/>
    <property type="match status" value="1"/>
</dbReference>
<name>A0A9W4GU94_9ACTN</name>
<dbReference type="AlphaFoldDB" id="A0A9W4GU94"/>
<evidence type="ECO:0000256" key="2">
    <source>
        <dbReference type="ARBA" id="ARBA00038396"/>
    </source>
</evidence>
<dbReference type="Gene3D" id="3.50.50.60">
    <property type="entry name" value="FAD/NAD(P)-binding domain"/>
    <property type="match status" value="1"/>
</dbReference>
<sequence>MRAAAAAARQHPTGTPNRARSEQVMGKMTSQPDNHGDRAAHDADVTILGTGITGTLLATALARGGLAVQLLGEDQVPRVVGGEATLPCTSFLYELIAARFGLPEAALLADAGRVRTEVSHSSGVHRTWGFAHHEPGQEHRAGRSLQFNVPSEHGESHFHRPDLDAWLLARAVQRGVRVRQRARVEKAVVEDGCVRLSLKSGQELRTGMVVDTEGPDSAVARAIGAERVSVLATRSYGFHAVGVQPYERLAPPRAGSHPWSHGVLTHVFDGGWLQVGHFRNGDGTPAPNVPAVVTLSLDPGRHPAAAGHRTEELWREVLRHAERHPAMAAQLAGAQPTASWSDEATHWRASRTAGERMLLLDRAALGGDPLLGRDLYASAQLVLVAAGDVLAAARDGDFSAGRFRYLERLQHGMADRHDALVGAALTASGSFELWSALARVWLLGTMFDALSLKRSSKELAAGASESALAGLRADPALGACHYTVPEYVELLDLTLALCRGVAEGETGPRQAADRIMLRLRQDRIVPPIYGFGDPDDLEYVLSLRGRLRTLRWVRGEAQPSVQRLVRPYGLRGGGKDLGHGE</sequence>